<evidence type="ECO:0000313" key="1">
    <source>
        <dbReference type="EMBL" id="MFC5069722.1"/>
    </source>
</evidence>
<evidence type="ECO:0000313" key="2">
    <source>
        <dbReference type="Proteomes" id="UP001595796"/>
    </source>
</evidence>
<dbReference type="SFLD" id="SFLDS00003">
    <property type="entry name" value="Haloacid_Dehalogenase"/>
    <property type="match status" value="1"/>
</dbReference>
<name>A0ABV9Z6D4_9HYPH</name>
<gene>
    <name evidence="1" type="ORF">ACFPFW_17040</name>
</gene>
<organism evidence="1 2">
    <name type="scientific">Flaviflagellibacter deserti</name>
    <dbReference type="NCBI Taxonomy" id="2267266"/>
    <lineage>
        <taxon>Bacteria</taxon>
        <taxon>Pseudomonadati</taxon>
        <taxon>Pseudomonadota</taxon>
        <taxon>Alphaproteobacteria</taxon>
        <taxon>Hyphomicrobiales</taxon>
        <taxon>Flaviflagellibacter</taxon>
    </lineage>
</organism>
<dbReference type="EMBL" id="JBHSJF010000008">
    <property type="protein sequence ID" value="MFC5069722.1"/>
    <property type="molecule type" value="Genomic_DNA"/>
</dbReference>
<dbReference type="InterPro" id="IPR036412">
    <property type="entry name" value="HAD-like_sf"/>
</dbReference>
<dbReference type="SFLD" id="SFLDG01129">
    <property type="entry name" value="C1.5:_HAD__Beta-PGM__Phosphata"/>
    <property type="match status" value="1"/>
</dbReference>
<dbReference type="PANTHER" id="PTHR43434:SF13">
    <property type="entry name" value="PHOSPHOGLYCOLATE PHOSPHATASE"/>
    <property type="match status" value="1"/>
</dbReference>
<accession>A0ABV9Z6D4</accession>
<dbReference type="InterPro" id="IPR023214">
    <property type="entry name" value="HAD_sf"/>
</dbReference>
<dbReference type="Gene3D" id="3.40.50.1000">
    <property type="entry name" value="HAD superfamily/HAD-like"/>
    <property type="match status" value="1"/>
</dbReference>
<dbReference type="Pfam" id="PF13419">
    <property type="entry name" value="HAD_2"/>
    <property type="match status" value="1"/>
</dbReference>
<protein>
    <submittedName>
        <fullName evidence="1">HAD hydrolase-like protein</fullName>
    </submittedName>
</protein>
<dbReference type="InterPro" id="IPR050155">
    <property type="entry name" value="HAD-like_hydrolase_sf"/>
</dbReference>
<comment type="caution">
    <text evidence="1">The sequence shown here is derived from an EMBL/GenBank/DDBJ whole genome shotgun (WGS) entry which is preliminary data.</text>
</comment>
<dbReference type="InterPro" id="IPR041492">
    <property type="entry name" value="HAD_2"/>
</dbReference>
<reference evidence="2" key="1">
    <citation type="journal article" date="2019" name="Int. J. Syst. Evol. Microbiol.">
        <title>The Global Catalogue of Microorganisms (GCM) 10K type strain sequencing project: providing services to taxonomists for standard genome sequencing and annotation.</title>
        <authorList>
            <consortium name="The Broad Institute Genomics Platform"/>
            <consortium name="The Broad Institute Genome Sequencing Center for Infectious Disease"/>
            <person name="Wu L."/>
            <person name="Ma J."/>
        </authorList>
    </citation>
    <scope>NUCLEOTIDE SEQUENCE [LARGE SCALE GENOMIC DNA]</scope>
    <source>
        <strain evidence="2">CGMCC 1.16444</strain>
    </source>
</reference>
<dbReference type="Proteomes" id="UP001595796">
    <property type="component" value="Unassembled WGS sequence"/>
</dbReference>
<keyword evidence="2" id="KW-1185">Reference proteome</keyword>
<dbReference type="InterPro" id="IPR023198">
    <property type="entry name" value="PGP-like_dom2"/>
</dbReference>
<dbReference type="Gene3D" id="1.10.150.240">
    <property type="entry name" value="Putative phosphatase, domain 2"/>
    <property type="match status" value="1"/>
</dbReference>
<proteinExistence type="predicted"/>
<sequence>MRFRLAIFDIDGTLVDSFGWFCSVLNEVAERHDFRKIETAADIERMRGLDTRGILRDLEVPIWKVPAIARDMRAMKLNAGLGLFDGAAAMLEVLHRRDTTLAIVSSDNEDSIRRALGETARFISHYRCGASLFGKAGKLREVIRATEIPASEAIYIGDETRDAAAARKAGLRFAAVNWGYASPAVLAACAPDAVLDRISDIETLFG</sequence>
<dbReference type="SUPFAM" id="SSF56784">
    <property type="entry name" value="HAD-like"/>
    <property type="match status" value="1"/>
</dbReference>
<dbReference type="RefSeq" id="WP_379771667.1">
    <property type="nucleotide sequence ID" value="NZ_JBHSJF010000008.1"/>
</dbReference>
<dbReference type="PANTHER" id="PTHR43434">
    <property type="entry name" value="PHOSPHOGLYCOLATE PHOSPHATASE"/>
    <property type="match status" value="1"/>
</dbReference>